<keyword evidence="3" id="KW-1185">Reference proteome</keyword>
<dbReference type="Gene3D" id="2.40.50.180">
    <property type="entry name" value="CheA-289, Domain 4"/>
    <property type="match status" value="3"/>
</dbReference>
<dbReference type="RefSeq" id="WP_019952753.1">
    <property type="nucleotide sequence ID" value="NZ_JBHLVX010000018.1"/>
</dbReference>
<sequence length="501" mass="54555">MNGATPAKHSLGIFELDRGRVALPIELLCEVIHRPPKLTAPPRAAPFVLGMLSLRGQLLPVVDLAGLLDIASKEASGTDILAIVEWREQRFALRMSAVGDIVEPALQSLNAGNALTPAAFSDPQSGEPVYLLDFDALMALEGMQAVQTQAGCGHVPSSSSTGRLSARALIVRCGDLQLALPSAMVDEIQPLAEIAPPVVNARGLVGTVTLRGRQLALFSPRPLLCQKPPRQDDNIMMVVVTIDRQPLAMAVESVVRMVDYDTGAVLALPDRQESCTSIIAGLLPHAELGESLLLDAQQLAEEQDLLSLAALYARAYQERQQESSQWRRFAFVHFEAEGQFVTPLEQFNEVMAMPSHYTPVTHSDPAWRGVVSHRERLLTLIDLRQLLGHPGGRPAQEVLVVESGSTLIGFMVEQTRRIEYIHAPADSLIIRWRGDQEPDALPVEQCKRLVILGHGSRKRVLSVLCLESLAALLTHDAEAVNCRLIDGQARSAAAMTDTNRE</sequence>
<organism evidence="2 3">
    <name type="scientific">Kushneria aurantia</name>
    <dbReference type="NCBI Taxonomy" id="504092"/>
    <lineage>
        <taxon>Bacteria</taxon>
        <taxon>Pseudomonadati</taxon>
        <taxon>Pseudomonadota</taxon>
        <taxon>Gammaproteobacteria</taxon>
        <taxon>Oceanospirillales</taxon>
        <taxon>Halomonadaceae</taxon>
        <taxon>Kushneria</taxon>
    </lineage>
</organism>
<evidence type="ECO:0000313" key="3">
    <source>
        <dbReference type="Proteomes" id="UP001589814"/>
    </source>
</evidence>
<feature type="domain" description="CheW-like" evidence="1">
    <location>
        <begin position="8"/>
        <end position="143"/>
    </location>
</feature>
<dbReference type="Pfam" id="PF01584">
    <property type="entry name" value="CheW"/>
    <property type="match status" value="3"/>
</dbReference>
<dbReference type="Gene3D" id="2.30.30.40">
    <property type="entry name" value="SH3 Domains"/>
    <property type="match status" value="1"/>
</dbReference>
<dbReference type="PANTHER" id="PTHR22617">
    <property type="entry name" value="CHEMOTAXIS SENSOR HISTIDINE KINASE-RELATED"/>
    <property type="match status" value="1"/>
</dbReference>
<feature type="domain" description="CheW-like" evidence="1">
    <location>
        <begin position="165"/>
        <end position="305"/>
    </location>
</feature>
<proteinExistence type="predicted"/>
<reference evidence="2 3" key="1">
    <citation type="submission" date="2024-09" db="EMBL/GenBank/DDBJ databases">
        <authorList>
            <person name="Sun Q."/>
            <person name="Mori K."/>
        </authorList>
    </citation>
    <scope>NUCLEOTIDE SEQUENCE [LARGE SCALE GENOMIC DNA]</scope>
    <source>
        <strain evidence="2 3">CCM 7415</strain>
    </source>
</reference>
<dbReference type="InterPro" id="IPR002545">
    <property type="entry name" value="CheW-lke_dom"/>
</dbReference>
<dbReference type="SMART" id="SM00260">
    <property type="entry name" value="CheW"/>
    <property type="match status" value="2"/>
</dbReference>
<dbReference type="PROSITE" id="PS50851">
    <property type="entry name" value="CHEW"/>
    <property type="match status" value="3"/>
</dbReference>
<dbReference type="InterPro" id="IPR039315">
    <property type="entry name" value="CheW"/>
</dbReference>
<evidence type="ECO:0000259" key="1">
    <source>
        <dbReference type="PROSITE" id="PS50851"/>
    </source>
</evidence>
<evidence type="ECO:0000313" key="2">
    <source>
        <dbReference type="EMBL" id="MFC0267398.1"/>
    </source>
</evidence>
<gene>
    <name evidence="2" type="ORF">ACFFHW_05205</name>
</gene>
<dbReference type="SUPFAM" id="SSF50341">
    <property type="entry name" value="CheW-like"/>
    <property type="match status" value="3"/>
</dbReference>
<name>A0ABV6G160_9GAMM</name>
<dbReference type="Proteomes" id="UP001589814">
    <property type="component" value="Unassembled WGS sequence"/>
</dbReference>
<accession>A0ABV6G160</accession>
<protein>
    <submittedName>
        <fullName evidence="2">Chemotaxis protein CheW</fullName>
    </submittedName>
</protein>
<dbReference type="EMBL" id="JBHLVX010000018">
    <property type="protein sequence ID" value="MFC0267398.1"/>
    <property type="molecule type" value="Genomic_DNA"/>
</dbReference>
<feature type="domain" description="CheW-like" evidence="1">
    <location>
        <begin position="326"/>
        <end position="475"/>
    </location>
</feature>
<dbReference type="PANTHER" id="PTHR22617:SF23">
    <property type="entry name" value="CHEMOTAXIS PROTEIN CHEW"/>
    <property type="match status" value="1"/>
</dbReference>
<dbReference type="InterPro" id="IPR036061">
    <property type="entry name" value="CheW-like_dom_sf"/>
</dbReference>
<comment type="caution">
    <text evidence="2">The sequence shown here is derived from an EMBL/GenBank/DDBJ whole genome shotgun (WGS) entry which is preliminary data.</text>
</comment>